<comment type="caution">
    <text evidence="1">The sequence shown here is derived from an EMBL/GenBank/DDBJ whole genome shotgun (WGS) entry which is preliminary data.</text>
</comment>
<proteinExistence type="predicted"/>
<keyword evidence="2" id="KW-1185">Reference proteome</keyword>
<evidence type="ECO:0000313" key="2">
    <source>
        <dbReference type="Proteomes" id="UP001140096"/>
    </source>
</evidence>
<evidence type="ECO:0000313" key="1">
    <source>
        <dbReference type="EMBL" id="KAJ2811717.1"/>
    </source>
</evidence>
<dbReference type="EMBL" id="JANBUP010000373">
    <property type="protein sequence ID" value="KAJ2811717.1"/>
    <property type="molecule type" value="Genomic_DNA"/>
</dbReference>
<name>A0ACC1LN16_9FUNG</name>
<gene>
    <name evidence="1" type="ORF">H4S07_001882</name>
</gene>
<sequence length="287" mass="30412">MDLNARLDQSLDQIIKENRSQKQSKQKAQQKQQQQQAKPNQKSRAKLAAAKQVSNISARLSATGATKPARRTKNTAKASAPVQHVRGGISARLGGAGGVASKVLGNGKILGRVGKAVKVESGGRLAGLAEKKKKAEEPRQSAAPKVAPNVKISIRGEAGPATVFISNLDSEASPEDVMTCFKQFGAIKNCTLLYDRMGKASGHAEVTYASKQAAEEAAAKLNNALADGRRLSVQLVKGVAPAPPAQGQSFAQGQQQQQPPKGGSSSSHRDRHWNRKRRTGGSQMDID</sequence>
<dbReference type="Proteomes" id="UP001140096">
    <property type="component" value="Unassembled WGS sequence"/>
</dbReference>
<protein>
    <submittedName>
        <fullName evidence="1">Uncharacterized protein</fullName>
    </submittedName>
</protein>
<organism evidence="1 2">
    <name type="scientific">Coemansia furcata</name>
    <dbReference type="NCBI Taxonomy" id="417177"/>
    <lineage>
        <taxon>Eukaryota</taxon>
        <taxon>Fungi</taxon>
        <taxon>Fungi incertae sedis</taxon>
        <taxon>Zoopagomycota</taxon>
        <taxon>Kickxellomycotina</taxon>
        <taxon>Kickxellomycetes</taxon>
        <taxon>Kickxellales</taxon>
        <taxon>Kickxellaceae</taxon>
        <taxon>Coemansia</taxon>
    </lineage>
</organism>
<reference evidence="1" key="1">
    <citation type="submission" date="2022-07" db="EMBL/GenBank/DDBJ databases">
        <title>Phylogenomic reconstructions and comparative analyses of Kickxellomycotina fungi.</title>
        <authorList>
            <person name="Reynolds N.K."/>
            <person name="Stajich J.E."/>
            <person name="Barry K."/>
            <person name="Grigoriev I.V."/>
            <person name="Crous P."/>
            <person name="Smith M.E."/>
        </authorList>
    </citation>
    <scope>NUCLEOTIDE SEQUENCE</scope>
    <source>
        <strain evidence="1">CBS 102833</strain>
    </source>
</reference>
<accession>A0ACC1LN16</accession>